<dbReference type="CDD" id="cd05151">
    <property type="entry name" value="ChoK-like"/>
    <property type="match status" value="1"/>
</dbReference>
<dbReference type="Pfam" id="PF01636">
    <property type="entry name" value="APH"/>
    <property type="match status" value="1"/>
</dbReference>
<dbReference type="EMBL" id="SMBP01000016">
    <property type="protein sequence ID" value="TCU57705.1"/>
    <property type="molecule type" value="Genomic_DNA"/>
</dbReference>
<comment type="caution">
    <text evidence="2">The sequence shown here is derived from an EMBL/GenBank/DDBJ whole genome shotgun (WGS) entry which is preliminary data.</text>
</comment>
<name>A0A4V2VJX4_9FIRM</name>
<proteinExistence type="predicted"/>
<reference evidence="2 3" key="1">
    <citation type="submission" date="2019-03" db="EMBL/GenBank/DDBJ databases">
        <title>Genomic Encyclopedia of Type Strains, Phase IV (KMG-IV): sequencing the most valuable type-strain genomes for metagenomic binning, comparative biology and taxonomic classification.</title>
        <authorList>
            <person name="Goeker M."/>
        </authorList>
    </citation>
    <scope>NUCLEOTIDE SEQUENCE [LARGE SCALE GENOMIC DNA]</scope>
    <source>
        <strain evidence="2 3">DSM 29481</strain>
    </source>
</reference>
<sequence>MIIQVIPVKDNNFLDALFFDPDLQLKDMQKGLTNKNYLLTLDGEEYVLRIPFADAANIVDRHHETLALQALKDSDIDVDTIYYDEVSGYKVTRYLKDVVTYEECIYEDKIERVAALMKRFHGLHTTIGVSFDPIGRYVQYARHVKHQPFAFPMLNDLIKELQHMKRTQVLCHNDWVSGNILFTPAKTYLIDYEYAADNDPLFDVMSFLSENNIQDETLRERFYAVYFDTMDDQLRKDLLCFEAFEDVLWCHWALMMFESRQDPVYMHIAKAKAQGYNNVINKWKAYQ</sequence>
<evidence type="ECO:0000313" key="3">
    <source>
        <dbReference type="Proteomes" id="UP000295773"/>
    </source>
</evidence>
<protein>
    <submittedName>
        <fullName evidence="2">Thiamine kinase-like enzyme</fullName>
    </submittedName>
</protein>
<dbReference type="GO" id="GO:0004305">
    <property type="term" value="F:ethanolamine kinase activity"/>
    <property type="evidence" value="ECO:0007669"/>
    <property type="project" value="TreeGrafter"/>
</dbReference>
<dbReference type="GO" id="GO:0006646">
    <property type="term" value="P:phosphatidylethanolamine biosynthetic process"/>
    <property type="evidence" value="ECO:0007669"/>
    <property type="project" value="TreeGrafter"/>
</dbReference>
<evidence type="ECO:0000259" key="1">
    <source>
        <dbReference type="Pfam" id="PF01636"/>
    </source>
</evidence>
<dbReference type="PANTHER" id="PTHR22603">
    <property type="entry name" value="CHOLINE/ETHANOALAMINE KINASE"/>
    <property type="match status" value="1"/>
</dbReference>
<dbReference type="PANTHER" id="PTHR22603:SF66">
    <property type="entry name" value="ETHANOLAMINE KINASE"/>
    <property type="match status" value="1"/>
</dbReference>
<dbReference type="SUPFAM" id="SSF56112">
    <property type="entry name" value="Protein kinase-like (PK-like)"/>
    <property type="match status" value="1"/>
</dbReference>
<dbReference type="Proteomes" id="UP000295773">
    <property type="component" value="Unassembled WGS sequence"/>
</dbReference>
<gene>
    <name evidence="2" type="ORF">EDD61_11618</name>
</gene>
<dbReference type="Gene3D" id="3.90.1200.10">
    <property type="match status" value="1"/>
</dbReference>
<keyword evidence="2" id="KW-0418">Kinase</keyword>
<dbReference type="GO" id="GO:0005737">
    <property type="term" value="C:cytoplasm"/>
    <property type="evidence" value="ECO:0007669"/>
    <property type="project" value="TreeGrafter"/>
</dbReference>
<keyword evidence="2" id="KW-0808">Transferase</keyword>
<dbReference type="Gene3D" id="3.30.200.20">
    <property type="entry name" value="Phosphorylase Kinase, domain 1"/>
    <property type="match status" value="1"/>
</dbReference>
<dbReference type="AlphaFoldDB" id="A0A4V2VJX4"/>
<accession>A0A4V2VJX4</accession>
<organism evidence="2 3">
    <name type="scientific">Longicatena caecimuris</name>
    <dbReference type="NCBI Taxonomy" id="1796635"/>
    <lineage>
        <taxon>Bacteria</taxon>
        <taxon>Bacillati</taxon>
        <taxon>Bacillota</taxon>
        <taxon>Erysipelotrichia</taxon>
        <taxon>Erysipelotrichales</taxon>
        <taxon>Erysipelotrichaceae</taxon>
        <taxon>Longicatena</taxon>
    </lineage>
</organism>
<keyword evidence="3" id="KW-1185">Reference proteome</keyword>
<feature type="domain" description="Aminoglycoside phosphotransferase" evidence="1">
    <location>
        <begin position="29"/>
        <end position="228"/>
    </location>
</feature>
<dbReference type="InterPro" id="IPR011009">
    <property type="entry name" value="Kinase-like_dom_sf"/>
</dbReference>
<evidence type="ECO:0000313" key="2">
    <source>
        <dbReference type="EMBL" id="TCU57705.1"/>
    </source>
</evidence>
<dbReference type="InterPro" id="IPR002575">
    <property type="entry name" value="Aminoglycoside_PTrfase"/>
</dbReference>